<gene>
    <name evidence="2" type="ORF">DZC73_16725</name>
</gene>
<feature type="domain" description="SCP" evidence="1">
    <location>
        <begin position="14"/>
        <end position="141"/>
    </location>
</feature>
<dbReference type="Pfam" id="PF00188">
    <property type="entry name" value="CAP"/>
    <property type="match status" value="1"/>
</dbReference>
<proteinExistence type="predicted"/>
<organism evidence="2 3">
    <name type="scientific">Piscinibacter terrae</name>
    <dbReference type="NCBI Taxonomy" id="2496871"/>
    <lineage>
        <taxon>Bacteria</taxon>
        <taxon>Pseudomonadati</taxon>
        <taxon>Pseudomonadota</taxon>
        <taxon>Betaproteobacteria</taxon>
        <taxon>Burkholderiales</taxon>
        <taxon>Sphaerotilaceae</taxon>
        <taxon>Piscinibacter</taxon>
    </lineage>
</organism>
<evidence type="ECO:0000313" key="2">
    <source>
        <dbReference type="EMBL" id="RQP23949.1"/>
    </source>
</evidence>
<name>A0A3N7JSL6_9BURK</name>
<dbReference type="CDD" id="cd05379">
    <property type="entry name" value="CAP_bacterial"/>
    <property type="match status" value="1"/>
</dbReference>
<dbReference type="EMBL" id="QUSW01000004">
    <property type="protein sequence ID" value="RQP23949.1"/>
    <property type="molecule type" value="Genomic_DNA"/>
</dbReference>
<evidence type="ECO:0000313" key="3">
    <source>
        <dbReference type="Proteomes" id="UP000267464"/>
    </source>
</evidence>
<comment type="caution">
    <text evidence="2">The sequence shown here is derived from an EMBL/GenBank/DDBJ whole genome shotgun (WGS) entry which is preliminary data.</text>
</comment>
<reference evidence="2 3" key="1">
    <citation type="submission" date="2018-08" db="EMBL/GenBank/DDBJ databases">
        <authorList>
            <person name="Khan S.A."/>
            <person name="Jeon C.O."/>
            <person name="Chun B.H."/>
            <person name="Jeong S.E."/>
        </authorList>
    </citation>
    <scope>NUCLEOTIDE SEQUENCE [LARGE SCALE GENOMIC DNA]</scope>
    <source>
        <strain evidence="2 3">S-16</strain>
    </source>
</reference>
<reference evidence="2 3" key="2">
    <citation type="submission" date="2018-12" db="EMBL/GenBank/DDBJ databases">
        <title>Rhizobacter gummiphilus sp. nov., a rubber-degrading bacterium isolated from the soil of a botanical garden in Japan.</title>
        <authorList>
            <person name="Shunsuke S.S."/>
        </authorList>
    </citation>
    <scope>NUCLEOTIDE SEQUENCE [LARGE SCALE GENOMIC DNA]</scope>
    <source>
        <strain evidence="2 3">S-16</strain>
    </source>
</reference>
<dbReference type="AlphaFoldDB" id="A0A3N7JSL6"/>
<dbReference type="OrthoDB" id="68195at2"/>
<dbReference type="SUPFAM" id="SSF55797">
    <property type="entry name" value="PR-1-like"/>
    <property type="match status" value="1"/>
</dbReference>
<dbReference type="InterPro" id="IPR014044">
    <property type="entry name" value="CAP_dom"/>
</dbReference>
<dbReference type="PANTHER" id="PTHR31157">
    <property type="entry name" value="SCP DOMAIN-CONTAINING PROTEIN"/>
    <property type="match status" value="1"/>
</dbReference>
<dbReference type="Gene3D" id="3.40.33.10">
    <property type="entry name" value="CAP"/>
    <property type="match status" value="1"/>
</dbReference>
<dbReference type="PANTHER" id="PTHR31157:SF1">
    <property type="entry name" value="SCP DOMAIN-CONTAINING PROTEIN"/>
    <property type="match status" value="1"/>
</dbReference>
<accession>A0A3N7JSL6</accession>
<keyword evidence="3" id="KW-1185">Reference proteome</keyword>
<protein>
    <submittedName>
        <fullName evidence="2">CAP domain-containing protein</fullName>
    </submittedName>
</protein>
<sequence length="146" mass="15255">MATCGLSNFTSTMLARVNQWRASGATCGSTAYGPAPALAWNDLLTQAAAVHSQDMVSHNFFDHAGSNGSSPGDRITAAGYVWSSYGENIAAGQSSINNVVDGWIASPGHCANIMNPAFVHLGVACINGTASDTYSTYWTMDLGKPF</sequence>
<evidence type="ECO:0000259" key="1">
    <source>
        <dbReference type="Pfam" id="PF00188"/>
    </source>
</evidence>
<dbReference type="InterPro" id="IPR035940">
    <property type="entry name" value="CAP_sf"/>
</dbReference>
<dbReference type="Proteomes" id="UP000267464">
    <property type="component" value="Unassembled WGS sequence"/>
</dbReference>